<dbReference type="EMBL" id="CM042048">
    <property type="protein sequence ID" value="KAI3757443.1"/>
    <property type="molecule type" value="Genomic_DNA"/>
</dbReference>
<comment type="caution">
    <text evidence="1">The sequence shown here is derived from an EMBL/GenBank/DDBJ whole genome shotgun (WGS) entry which is preliminary data.</text>
</comment>
<evidence type="ECO:0000313" key="1">
    <source>
        <dbReference type="EMBL" id="KAI3757443.1"/>
    </source>
</evidence>
<evidence type="ECO:0000313" key="2">
    <source>
        <dbReference type="Proteomes" id="UP001055879"/>
    </source>
</evidence>
<name>A0ACB9EFR3_ARCLA</name>
<protein>
    <submittedName>
        <fullName evidence="1">Uncharacterized protein</fullName>
    </submittedName>
</protein>
<reference evidence="1 2" key="2">
    <citation type="journal article" date="2022" name="Mol. Ecol. Resour.">
        <title>The genomes of chicory, endive, great burdock and yacon provide insights into Asteraceae paleo-polyploidization history and plant inulin production.</title>
        <authorList>
            <person name="Fan W."/>
            <person name="Wang S."/>
            <person name="Wang H."/>
            <person name="Wang A."/>
            <person name="Jiang F."/>
            <person name="Liu H."/>
            <person name="Zhao H."/>
            <person name="Xu D."/>
            <person name="Zhang Y."/>
        </authorList>
    </citation>
    <scope>NUCLEOTIDE SEQUENCE [LARGE SCALE GENOMIC DNA]</scope>
    <source>
        <strain evidence="2">cv. Niubang</strain>
    </source>
</reference>
<reference evidence="2" key="1">
    <citation type="journal article" date="2022" name="Mol. Ecol. Resour.">
        <title>The genomes of chicory, endive, great burdock and yacon provide insights into Asteraceae palaeo-polyploidization history and plant inulin production.</title>
        <authorList>
            <person name="Fan W."/>
            <person name="Wang S."/>
            <person name="Wang H."/>
            <person name="Wang A."/>
            <person name="Jiang F."/>
            <person name="Liu H."/>
            <person name="Zhao H."/>
            <person name="Xu D."/>
            <person name="Zhang Y."/>
        </authorList>
    </citation>
    <scope>NUCLEOTIDE SEQUENCE [LARGE SCALE GENOMIC DNA]</scope>
    <source>
        <strain evidence="2">cv. Niubang</strain>
    </source>
</reference>
<dbReference type="Proteomes" id="UP001055879">
    <property type="component" value="Linkage Group LG02"/>
</dbReference>
<sequence>MFPSFAPATNTPLSHDPTGNPNSSLFFLNPLPTNDIDDATNQFYFEDILLDNNYHLLIDQPSYQGSTPLVFAPHFSISEQNPVLQEMATASTGAYQDSSRLDEQNSVFQDTVAADDCMRETVINVESKIAFRMKTKLEVVDDGYKWRKYGKKKVKKSPHPRNYYHCAAIGCKVKKRIERDIDDPSYVIVTYDAVHNHKRSS</sequence>
<gene>
    <name evidence="1" type="ORF">L6452_04980</name>
</gene>
<keyword evidence="2" id="KW-1185">Reference proteome</keyword>
<proteinExistence type="predicted"/>
<organism evidence="1 2">
    <name type="scientific">Arctium lappa</name>
    <name type="common">Greater burdock</name>
    <name type="synonym">Lappa major</name>
    <dbReference type="NCBI Taxonomy" id="4217"/>
    <lineage>
        <taxon>Eukaryota</taxon>
        <taxon>Viridiplantae</taxon>
        <taxon>Streptophyta</taxon>
        <taxon>Embryophyta</taxon>
        <taxon>Tracheophyta</taxon>
        <taxon>Spermatophyta</taxon>
        <taxon>Magnoliopsida</taxon>
        <taxon>eudicotyledons</taxon>
        <taxon>Gunneridae</taxon>
        <taxon>Pentapetalae</taxon>
        <taxon>asterids</taxon>
        <taxon>campanulids</taxon>
        <taxon>Asterales</taxon>
        <taxon>Asteraceae</taxon>
        <taxon>Carduoideae</taxon>
        <taxon>Cardueae</taxon>
        <taxon>Arctiinae</taxon>
        <taxon>Arctium</taxon>
    </lineage>
</organism>
<accession>A0ACB9EFR3</accession>